<feature type="region of interest" description="Disordered" evidence="1">
    <location>
        <begin position="175"/>
        <end position="194"/>
    </location>
</feature>
<sequence length="299" mass="32744">MVVNHLQKVLEWANLKLSAVASNVAGVSARAMLTALVEGEADPVLLAELAKGKLRLKRAALEQALTGFVRDHHRFLLAQHLTHLDFLDEQVEVFDEQINQVIATAPESEPSPAQEQAGLPTENVESMQQVPLPWEAAVELLDTIPGVGRATAELVVAEIGTDMRRFPTAGHLASWTRVSPGNNQSAGKRYSGRTGPGNQWLRSGLVQAAHAAVRVKDSYFSGVYRRLVARRGVKKAIIAVAHRLLTAMYYMLLNHEPYRAPGGGPFDDRRKTKKLDTLLKQITQLGYTAQLEPLPATSP</sequence>
<evidence type="ECO:0000256" key="1">
    <source>
        <dbReference type="SAM" id="MobiDB-lite"/>
    </source>
</evidence>
<reference evidence="3" key="1">
    <citation type="submission" date="2020-02" db="EMBL/GenBank/DDBJ databases">
        <authorList>
            <person name="Meier V. D."/>
        </authorList>
    </citation>
    <scope>NUCLEOTIDE SEQUENCE</scope>
    <source>
        <strain evidence="3">AVDCRST_MAG93</strain>
    </source>
</reference>
<organism evidence="3">
    <name type="scientific">uncultured Chloroflexia bacterium</name>
    <dbReference type="NCBI Taxonomy" id="1672391"/>
    <lineage>
        <taxon>Bacteria</taxon>
        <taxon>Bacillati</taxon>
        <taxon>Chloroflexota</taxon>
        <taxon>Chloroflexia</taxon>
        <taxon>environmental samples</taxon>
    </lineage>
</organism>
<name>A0A6J4HFZ2_9CHLR</name>
<evidence type="ECO:0000259" key="2">
    <source>
        <dbReference type="Pfam" id="PF02371"/>
    </source>
</evidence>
<dbReference type="Pfam" id="PF02371">
    <property type="entry name" value="Transposase_20"/>
    <property type="match status" value="1"/>
</dbReference>
<gene>
    <name evidence="3" type="ORF">AVDCRST_MAG93-564</name>
</gene>
<dbReference type="PANTHER" id="PTHR33055:SF15">
    <property type="entry name" value="TRANSPOSASE-RELATED"/>
    <property type="match status" value="1"/>
</dbReference>
<dbReference type="GO" id="GO:0006313">
    <property type="term" value="P:DNA transposition"/>
    <property type="evidence" value="ECO:0007669"/>
    <property type="project" value="InterPro"/>
</dbReference>
<protein>
    <submittedName>
        <fullName evidence="3">Mobile element protein</fullName>
    </submittedName>
</protein>
<dbReference type="GO" id="GO:0004803">
    <property type="term" value="F:transposase activity"/>
    <property type="evidence" value="ECO:0007669"/>
    <property type="project" value="InterPro"/>
</dbReference>
<dbReference type="AlphaFoldDB" id="A0A6J4HFZ2"/>
<accession>A0A6J4HFZ2</accession>
<feature type="compositionally biased region" description="Polar residues" evidence="1">
    <location>
        <begin position="176"/>
        <end position="186"/>
    </location>
</feature>
<proteinExistence type="predicted"/>
<dbReference type="EMBL" id="CADCTR010000183">
    <property type="protein sequence ID" value="CAA9223677.1"/>
    <property type="molecule type" value="Genomic_DNA"/>
</dbReference>
<dbReference type="InterPro" id="IPR047650">
    <property type="entry name" value="Transpos_IS110"/>
</dbReference>
<dbReference type="GO" id="GO:0003677">
    <property type="term" value="F:DNA binding"/>
    <property type="evidence" value="ECO:0007669"/>
    <property type="project" value="InterPro"/>
</dbReference>
<dbReference type="InterPro" id="IPR003346">
    <property type="entry name" value="Transposase_20"/>
</dbReference>
<feature type="domain" description="Transposase IS116/IS110/IS902 C-terminal" evidence="2">
    <location>
        <begin position="139"/>
        <end position="222"/>
    </location>
</feature>
<dbReference type="PANTHER" id="PTHR33055">
    <property type="entry name" value="TRANSPOSASE FOR INSERTION SEQUENCE ELEMENT IS1111A"/>
    <property type="match status" value="1"/>
</dbReference>
<evidence type="ECO:0000313" key="3">
    <source>
        <dbReference type="EMBL" id="CAA9223677.1"/>
    </source>
</evidence>